<dbReference type="AlphaFoldDB" id="A0A1L7IAJ6"/>
<proteinExistence type="predicted"/>
<evidence type="ECO:0000313" key="2">
    <source>
        <dbReference type="Proteomes" id="UP000186230"/>
    </source>
</evidence>
<reference evidence="1 2" key="1">
    <citation type="submission" date="2016-07" db="EMBL/GenBank/DDBJ databases">
        <title>Multi-omics approach to identify versatile polysaccharide utilization systems of a marine flavobacterium Gramella flava.</title>
        <authorList>
            <person name="Tang K."/>
        </authorList>
    </citation>
    <scope>NUCLEOTIDE SEQUENCE [LARGE SCALE GENOMIC DNA]</scope>
    <source>
        <strain evidence="1 2">JLT2011</strain>
    </source>
</reference>
<name>A0A1L7IAJ6_9FLAO</name>
<dbReference type="STRING" id="1229726.GRFL_3530"/>
<protein>
    <submittedName>
        <fullName evidence="1">Uncharacterized protein</fullName>
    </submittedName>
</protein>
<evidence type="ECO:0000313" key="1">
    <source>
        <dbReference type="EMBL" id="APU70254.1"/>
    </source>
</evidence>
<dbReference type="Proteomes" id="UP000186230">
    <property type="component" value="Chromosome"/>
</dbReference>
<organism evidence="1 2">
    <name type="scientific">Christiangramia flava JLT2011</name>
    <dbReference type="NCBI Taxonomy" id="1229726"/>
    <lineage>
        <taxon>Bacteria</taxon>
        <taxon>Pseudomonadati</taxon>
        <taxon>Bacteroidota</taxon>
        <taxon>Flavobacteriia</taxon>
        <taxon>Flavobacteriales</taxon>
        <taxon>Flavobacteriaceae</taxon>
        <taxon>Christiangramia</taxon>
    </lineage>
</organism>
<dbReference type="KEGG" id="gfl:GRFL_3530"/>
<accession>A0A1L7IAJ6</accession>
<keyword evidence="2" id="KW-1185">Reference proteome</keyword>
<dbReference type="EMBL" id="CP016359">
    <property type="protein sequence ID" value="APU70254.1"/>
    <property type="molecule type" value="Genomic_DNA"/>
</dbReference>
<gene>
    <name evidence="1" type="ORF">GRFL_3530</name>
</gene>
<sequence>MVKGYFDLKFIRIDNFKLNFFKFSQLEFVPIPVTLAGV</sequence>